<dbReference type="GO" id="GO:0006629">
    <property type="term" value="P:lipid metabolic process"/>
    <property type="evidence" value="ECO:0007669"/>
    <property type="project" value="InterPro"/>
</dbReference>
<dbReference type="InterPro" id="IPR018506">
    <property type="entry name" value="Cyt_B5_heme-BS"/>
</dbReference>
<dbReference type="CDD" id="cd03506">
    <property type="entry name" value="Delta6-FADS-like"/>
    <property type="match status" value="1"/>
</dbReference>
<evidence type="ECO:0000313" key="1">
    <source>
        <dbReference type="EMBL" id="CAH1774252.1"/>
    </source>
</evidence>
<dbReference type="OrthoDB" id="260091at2759"/>
<dbReference type="PANTHER" id="PTHR19353:SF82">
    <property type="entry name" value="CYTOCHROME B5 HEME-BINDING DOMAIN-CONTAINING PROTEIN"/>
    <property type="match status" value="1"/>
</dbReference>
<comment type="caution">
    <text evidence="1">The sequence shown here is derived from an EMBL/GenBank/DDBJ whole genome shotgun (WGS) entry which is preliminary data.</text>
</comment>
<dbReference type="InterPro" id="IPR005804">
    <property type="entry name" value="FA_desaturase_dom"/>
</dbReference>
<gene>
    <name evidence="1" type="ORF">OFUS_LOCUS1752</name>
</gene>
<dbReference type="PANTHER" id="PTHR19353">
    <property type="entry name" value="FATTY ACID DESATURASE 2"/>
    <property type="match status" value="1"/>
</dbReference>
<dbReference type="GO" id="GO:0016717">
    <property type="term" value="F:oxidoreductase activity, acting on paired donors, with oxidation of a pair of donors resulting in the reduction of molecular oxygen to two molecules of water"/>
    <property type="evidence" value="ECO:0007669"/>
    <property type="project" value="TreeGrafter"/>
</dbReference>
<accession>A0A8J1UB22</accession>
<dbReference type="PROSITE" id="PS00191">
    <property type="entry name" value="CYTOCHROME_B5_1"/>
    <property type="match status" value="1"/>
</dbReference>
<dbReference type="InterPro" id="IPR036400">
    <property type="entry name" value="Cyt_B5-like_heme/steroid_sf"/>
</dbReference>
<reference evidence="1" key="1">
    <citation type="submission" date="2022-03" db="EMBL/GenBank/DDBJ databases">
        <authorList>
            <person name="Martin C."/>
        </authorList>
    </citation>
    <scope>NUCLEOTIDE SEQUENCE</scope>
</reference>
<dbReference type="Pfam" id="PF00173">
    <property type="entry name" value="Cyt-b5"/>
    <property type="match status" value="1"/>
</dbReference>
<dbReference type="SUPFAM" id="SSF55856">
    <property type="entry name" value="Cytochrome b5-like heme/steroid binding domain"/>
    <property type="match status" value="1"/>
</dbReference>
<dbReference type="GO" id="GO:0016020">
    <property type="term" value="C:membrane"/>
    <property type="evidence" value="ECO:0007669"/>
    <property type="project" value="TreeGrafter"/>
</dbReference>
<protein>
    <submittedName>
        <fullName evidence="1">Uncharacterized protein</fullName>
    </submittedName>
</protein>
<name>A0A8J1UB22_OWEFU</name>
<evidence type="ECO:0000313" key="2">
    <source>
        <dbReference type="Proteomes" id="UP000749559"/>
    </source>
</evidence>
<dbReference type="SMART" id="SM01117">
    <property type="entry name" value="Cyt-b5"/>
    <property type="match status" value="1"/>
</dbReference>
<dbReference type="PROSITE" id="PS50255">
    <property type="entry name" value="CYTOCHROME_B5_2"/>
    <property type="match status" value="1"/>
</dbReference>
<dbReference type="InterPro" id="IPR001199">
    <property type="entry name" value="Cyt_B5-like_heme/steroid-bd"/>
</dbReference>
<dbReference type="Proteomes" id="UP000749559">
    <property type="component" value="Unassembled WGS sequence"/>
</dbReference>
<organism evidence="1 2">
    <name type="scientific">Owenia fusiformis</name>
    <name type="common">Polychaete worm</name>
    <dbReference type="NCBI Taxonomy" id="6347"/>
    <lineage>
        <taxon>Eukaryota</taxon>
        <taxon>Metazoa</taxon>
        <taxon>Spiralia</taxon>
        <taxon>Lophotrochozoa</taxon>
        <taxon>Annelida</taxon>
        <taxon>Polychaeta</taxon>
        <taxon>Sedentaria</taxon>
        <taxon>Canalipalpata</taxon>
        <taxon>Sabellida</taxon>
        <taxon>Oweniida</taxon>
        <taxon>Oweniidae</taxon>
        <taxon>Owenia</taxon>
    </lineage>
</organism>
<dbReference type="Gene3D" id="3.10.120.10">
    <property type="entry name" value="Cytochrome b5-like heme/steroid binding domain"/>
    <property type="match status" value="1"/>
</dbReference>
<proteinExistence type="predicted"/>
<dbReference type="GO" id="GO:0020037">
    <property type="term" value="F:heme binding"/>
    <property type="evidence" value="ECO:0007669"/>
    <property type="project" value="InterPro"/>
</dbReference>
<keyword evidence="2" id="KW-1185">Reference proteome</keyword>
<dbReference type="EMBL" id="CAIIXF020000001">
    <property type="protein sequence ID" value="CAH1774252.1"/>
    <property type="molecule type" value="Genomic_DNA"/>
</dbReference>
<dbReference type="AlphaFoldDB" id="A0A8J1UB22"/>
<sequence>MCGFGVRSTHAPAERCISKICLAADMTLSVRTSSVEGESTERITTIDDMKCNYSMVKAADSCSNTTAVGPGKHAIVNDTCDNQMNNNNYKKARTNGISNGHTMLHKRNGFSLTPTQQIDYNRYMKEHPNAKLIGIDGNWYDITNFIPYHPGGDLIEHFIGKDSTPVFKAFHGEDVLKHRKPVGQYIQCSSDPAAEAFANLHLFFINNGFFKTSLSWYLKKVMVTVLLFGLTWYLVTCHTQWYMHFLASFTIAAFWQQCGFFMHDFMHNQGFHNRKIDRWLGLFFGTTCLGVNGHWWRDEHYVHHALTNTVDYGQQFFDPQMREPIWAQNEKLFPFYSSNIEELCIRIQHITFIPICVIVGRIGIMLDGFKTERRWYEWFAFMLHWSWMSLLFSFLPTWRRVIIFYSLASIFQGILHVQLLISHYCKDFFQKENICVEKNWYRMQIECNINIKNPKWLDWFHGGLNFHIEHHLYPLMPRHKYREASIHIRKTCKDLGIHYDECGWFEAIKRTLMHLKKMSTHFKLDPR</sequence>
<dbReference type="Pfam" id="PF00487">
    <property type="entry name" value="FA_desaturase"/>
    <property type="match status" value="1"/>
</dbReference>
<dbReference type="InterPro" id="IPR012171">
    <property type="entry name" value="Fatty_acid_desaturase"/>
</dbReference>